<accession>A0A820GKD8</accession>
<dbReference type="PANTHER" id="PTHR13165:SF0">
    <property type="entry name" value="SERRATE RNA EFFECTOR MOLECULE HOMOLOG"/>
    <property type="match status" value="1"/>
</dbReference>
<feature type="region of interest" description="Disordered" evidence="1">
    <location>
        <begin position="42"/>
        <end position="177"/>
    </location>
</feature>
<dbReference type="EMBL" id="CAJOAY010014456">
    <property type="protein sequence ID" value="CAF4278614.1"/>
    <property type="molecule type" value="Genomic_DNA"/>
</dbReference>
<protein>
    <recommendedName>
        <fullName evidence="4">RRM domain-containing protein</fullName>
    </recommendedName>
</protein>
<dbReference type="Proteomes" id="UP000663881">
    <property type="component" value="Unassembled WGS sequence"/>
</dbReference>
<evidence type="ECO:0000256" key="1">
    <source>
        <dbReference type="SAM" id="MobiDB-lite"/>
    </source>
</evidence>
<comment type="caution">
    <text evidence="2">The sequence shown here is derived from an EMBL/GenBank/DDBJ whole genome shotgun (WGS) entry which is preliminary data.</text>
</comment>
<dbReference type="GO" id="GO:0003676">
    <property type="term" value="F:nucleic acid binding"/>
    <property type="evidence" value="ECO:0007669"/>
    <property type="project" value="InterPro"/>
</dbReference>
<feature type="non-terminal residue" evidence="2">
    <location>
        <position position="1"/>
    </location>
</feature>
<evidence type="ECO:0000313" key="2">
    <source>
        <dbReference type="EMBL" id="CAF4278614.1"/>
    </source>
</evidence>
<reference evidence="2" key="1">
    <citation type="submission" date="2021-02" db="EMBL/GenBank/DDBJ databases">
        <authorList>
            <person name="Nowell W R."/>
        </authorList>
    </citation>
    <scope>NUCLEOTIDE SEQUENCE</scope>
</reference>
<dbReference type="GO" id="GO:0031053">
    <property type="term" value="P:primary miRNA processing"/>
    <property type="evidence" value="ECO:0007669"/>
    <property type="project" value="TreeGrafter"/>
</dbReference>
<dbReference type="Gene3D" id="3.30.70.330">
    <property type="match status" value="1"/>
</dbReference>
<gene>
    <name evidence="2" type="ORF">OKA104_LOCUS45061</name>
</gene>
<name>A0A820GKD8_9BILA</name>
<organism evidence="2 3">
    <name type="scientific">Adineta steineri</name>
    <dbReference type="NCBI Taxonomy" id="433720"/>
    <lineage>
        <taxon>Eukaryota</taxon>
        <taxon>Metazoa</taxon>
        <taxon>Spiralia</taxon>
        <taxon>Gnathifera</taxon>
        <taxon>Rotifera</taxon>
        <taxon>Eurotatoria</taxon>
        <taxon>Bdelloidea</taxon>
        <taxon>Adinetida</taxon>
        <taxon>Adinetidae</taxon>
        <taxon>Adineta</taxon>
    </lineage>
</organism>
<feature type="compositionally biased region" description="Basic and acidic residues" evidence="1">
    <location>
        <begin position="90"/>
        <end position="104"/>
    </location>
</feature>
<evidence type="ECO:0000313" key="3">
    <source>
        <dbReference type="Proteomes" id="UP000663881"/>
    </source>
</evidence>
<proteinExistence type="predicted"/>
<dbReference type="InterPro" id="IPR035979">
    <property type="entry name" value="RBD_domain_sf"/>
</dbReference>
<evidence type="ECO:0008006" key="4">
    <source>
        <dbReference type="Google" id="ProtNLM"/>
    </source>
</evidence>
<dbReference type="InterPro" id="IPR012677">
    <property type="entry name" value="Nucleotide-bd_a/b_plait_sf"/>
</dbReference>
<sequence>MELYNKNYLDDVSVDIDNQRALTKFLDAVVIKLEGGTDHDLRALDVAPSSSSTTNENDDGDDDIPKQSSSTTEIPTPEKTDSSTSVTVNDSKKSPEQKRKREGSVSDDGAVSDGGDDEDDVANEKVTNNIKKEPVKEEEPSIKKENGTVTSESKENNEVKISSEDTEREAGEVPDAPRSLHRTLSIFFRHLAMQTTKEDLENMCKQYSGFRRVCITDPAPERKFCRRGWVTFDHSVQIRSMCYELNSTKLHEVDVGAIINRELKNRIRT</sequence>
<dbReference type="InterPro" id="IPR039727">
    <property type="entry name" value="SE/Ars2"/>
</dbReference>
<dbReference type="AlphaFoldDB" id="A0A820GKD8"/>
<dbReference type="CDD" id="cd00590">
    <property type="entry name" value="RRM_SF"/>
    <property type="match status" value="1"/>
</dbReference>
<dbReference type="GO" id="GO:0016604">
    <property type="term" value="C:nuclear body"/>
    <property type="evidence" value="ECO:0007669"/>
    <property type="project" value="TreeGrafter"/>
</dbReference>
<dbReference type="SUPFAM" id="SSF54928">
    <property type="entry name" value="RNA-binding domain, RBD"/>
    <property type="match status" value="1"/>
</dbReference>
<feature type="compositionally biased region" description="Basic and acidic residues" evidence="1">
    <location>
        <begin position="130"/>
        <end position="171"/>
    </location>
</feature>
<dbReference type="PANTHER" id="PTHR13165">
    <property type="entry name" value="ARSENITE-RESISTANCE PROTEIN 2"/>
    <property type="match status" value="1"/>
</dbReference>